<organism evidence="2 3">
    <name type="scientific">Roseibium album</name>
    <dbReference type="NCBI Taxonomy" id="311410"/>
    <lineage>
        <taxon>Bacteria</taxon>
        <taxon>Pseudomonadati</taxon>
        <taxon>Pseudomonadota</taxon>
        <taxon>Alphaproteobacteria</taxon>
        <taxon>Hyphomicrobiales</taxon>
        <taxon>Stappiaceae</taxon>
        <taxon>Roseibium</taxon>
    </lineage>
</organism>
<dbReference type="EMBL" id="CXWC01000012">
    <property type="protein sequence ID" value="CTQ75614.1"/>
    <property type="molecule type" value="Genomic_DNA"/>
</dbReference>
<dbReference type="SUPFAM" id="SSF51695">
    <property type="entry name" value="PLC-like phosphodiesterases"/>
    <property type="match status" value="1"/>
</dbReference>
<keyword evidence="3" id="KW-1185">Reference proteome</keyword>
<dbReference type="GeneID" id="97671754"/>
<dbReference type="PANTHER" id="PTHR46211">
    <property type="entry name" value="GLYCEROPHOSPHORYL DIESTER PHOSPHODIESTERASE"/>
    <property type="match status" value="1"/>
</dbReference>
<dbReference type="Pfam" id="PF03009">
    <property type="entry name" value="GDPD"/>
    <property type="match status" value="1"/>
</dbReference>
<reference evidence="3" key="1">
    <citation type="submission" date="2015-07" db="EMBL/GenBank/DDBJ databases">
        <authorList>
            <person name="Rodrigo-Torres Lidia"/>
            <person name="Arahal R.David."/>
        </authorList>
    </citation>
    <scope>NUCLEOTIDE SEQUENCE [LARGE SCALE GENOMIC DNA]</scope>
    <source>
        <strain evidence="3">CECT 5096</strain>
    </source>
</reference>
<dbReference type="AlphaFoldDB" id="A0A0M7APT4"/>
<evidence type="ECO:0000259" key="1">
    <source>
        <dbReference type="Pfam" id="PF03009"/>
    </source>
</evidence>
<accession>A0A0M7APT4</accession>
<dbReference type="GO" id="GO:0006629">
    <property type="term" value="P:lipid metabolic process"/>
    <property type="evidence" value="ECO:0007669"/>
    <property type="project" value="InterPro"/>
</dbReference>
<dbReference type="GO" id="GO:0008081">
    <property type="term" value="F:phosphoric diester hydrolase activity"/>
    <property type="evidence" value="ECO:0007669"/>
    <property type="project" value="InterPro"/>
</dbReference>
<dbReference type="InterPro" id="IPR017946">
    <property type="entry name" value="PLC-like_Pdiesterase_TIM-brl"/>
</dbReference>
<dbReference type="RefSeq" id="WP_055118493.1">
    <property type="nucleotide sequence ID" value="NZ_CXWA01000008.1"/>
</dbReference>
<dbReference type="Gene3D" id="3.20.20.190">
    <property type="entry name" value="Phosphatidylinositol (PI) phosphodiesterase"/>
    <property type="match status" value="1"/>
</dbReference>
<dbReference type="PANTHER" id="PTHR46211:SF1">
    <property type="entry name" value="GLYCEROPHOSPHODIESTER PHOSPHODIESTERASE, CYTOPLASMIC"/>
    <property type="match status" value="1"/>
</dbReference>
<dbReference type="InterPro" id="IPR030395">
    <property type="entry name" value="GP_PDE_dom"/>
</dbReference>
<sequence>MTADLEAIFARPIAHRGYHDADNGIIENTPTAITAAIGKNFAIEVDVQETADGKALVFHDYTLDRLAEGTGKVIDLPSGDLAGIHMKTGTDKLWFLQDLFDLVDGKVPLVIEIKSLMRRDAQGTFVRDVTDQVARYRGPACIKTFDPDMLSHARRANPSVLRGIVADGAESGPGYARYGRTDRFILRHLLHAPRTRPHFISYGVKDLPRAGPSLLRSLFKLPLMTWTVRTRDQRETAARYADQIVFEGFDPDIDNTSP</sequence>
<dbReference type="STRING" id="311410.LA5095_04239"/>
<dbReference type="OrthoDB" id="384721at2"/>
<feature type="domain" description="GP-PDE" evidence="1">
    <location>
        <begin position="15"/>
        <end position="233"/>
    </location>
</feature>
<evidence type="ECO:0000313" key="2">
    <source>
        <dbReference type="EMBL" id="CTQ75614.1"/>
    </source>
</evidence>
<proteinExistence type="predicted"/>
<name>A0A0M7APT4_9HYPH</name>
<gene>
    <name evidence="2" type="ORF">LA5096_04464</name>
</gene>
<protein>
    <submittedName>
        <fullName evidence="2">Cytoplasmic glycerophosphodiester phosphodiesterase</fullName>
    </submittedName>
</protein>
<dbReference type="Proteomes" id="UP000049983">
    <property type="component" value="Unassembled WGS sequence"/>
</dbReference>
<evidence type="ECO:0000313" key="3">
    <source>
        <dbReference type="Proteomes" id="UP000049983"/>
    </source>
</evidence>